<dbReference type="SMART" id="SM00448">
    <property type="entry name" value="REC"/>
    <property type="match status" value="2"/>
</dbReference>
<dbReference type="SUPFAM" id="SSF55073">
    <property type="entry name" value="Nucleotide cyclase"/>
    <property type="match status" value="1"/>
</dbReference>
<evidence type="ECO:0000256" key="1">
    <source>
        <dbReference type="ARBA" id="ARBA00012528"/>
    </source>
</evidence>
<dbReference type="PANTHER" id="PTHR45138">
    <property type="entry name" value="REGULATORY COMPONENTS OF SENSORY TRANSDUCTION SYSTEM"/>
    <property type="match status" value="1"/>
</dbReference>
<dbReference type="CDD" id="cd00156">
    <property type="entry name" value="REC"/>
    <property type="match status" value="2"/>
</dbReference>
<feature type="domain" description="Response regulatory" evidence="4">
    <location>
        <begin position="3"/>
        <end position="118"/>
    </location>
</feature>
<sequence length="415" mass="46801">MLQIVHIDRSELFRKIMQEIILRCGHSVHSVATKKDALSYIANHPVDLIITALEFDDGDAESLILELPQSTKKDIPVVVVTSSDSLELRERLFSLGVVDYILKSEVDEDHFKHFFATLSAEDELSRFMRNMRIAILDDSPIILKVVHRILDMNSFRFVDFYGAPRNLLNSDKTYDLYLVDMILPDLSGDKVIQELRSRQPDSIIISMSQFTGEKSIATVLLAGADDYIHKPFDAASLLSRIKINVRSFQYKKRLELMAVTDGLTGLFNHRFIFERLEEETAKVARYGRPLSIIMLDIDNFKRVNDAFGHRAGDEVIQSVAHAIMACIRKTDVAGRYGGEEFLVLLPETGLASAKVVAEKIRSTVAQLRFETKELAITISAGVAEAQQGESYEAFINRADVNLYKAKRSGKNRVEG</sequence>
<dbReference type="InterPro" id="IPR029787">
    <property type="entry name" value="Nucleotide_cyclase"/>
</dbReference>
<comment type="catalytic activity">
    <reaction evidence="2">
        <text>2 GTP = 3',3'-c-di-GMP + 2 diphosphate</text>
        <dbReference type="Rhea" id="RHEA:24898"/>
        <dbReference type="ChEBI" id="CHEBI:33019"/>
        <dbReference type="ChEBI" id="CHEBI:37565"/>
        <dbReference type="ChEBI" id="CHEBI:58805"/>
        <dbReference type="EC" id="2.7.7.65"/>
    </reaction>
</comment>
<dbReference type="FunFam" id="3.30.70.270:FF:000001">
    <property type="entry name" value="Diguanylate cyclase domain protein"/>
    <property type="match status" value="1"/>
</dbReference>
<evidence type="ECO:0000313" key="6">
    <source>
        <dbReference type="EMBL" id="HFH29669.1"/>
    </source>
</evidence>
<accession>A0A7C3EL40</accession>
<keyword evidence="3" id="KW-0597">Phosphoprotein</keyword>
<dbReference type="InterPro" id="IPR011006">
    <property type="entry name" value="CheY-like_superfamily"/>
</dbReference>
<dbReference type="GO" id="GO:1902201">
    <property type="term" value="P:negative regulation of bacterial-type flagellum-dependent cell motility"/>
    <property type="evidence" value="ECO:0007669"/>
    <property type="project" value="TreeGrafter"/>
</dbReference>
<name>A0A7C3EL40_9SPIR</name>
<organism evidence="6">
    <name type="scientific">Gracilinema caldarium</name>
    <dbReference type="NCBI Taxonomy" id="215591"/>
    <lineage>
        <taxon>Bacteria</taxon>
        <taxon>Pseudomonadati</taxon>
        <taxon>Spirochaetota</taxon>
        <taxon>Spirochaetia</taxon>
        <taxon>Spirochaetales</taxon>
        <taxon>Breznakiellaceae</taxon>
        <taxon>Gracilinema</taxon>
    </lineage>
</organism>
<dbReference type="GO" id="GO:0005886">
    <property type="term" value="C:plasma membrane"/>
    <property type="evidence" value="ECO:0007669"/>
    <property type="project" value="TreeGrafter"/>
</dbReference>
<dbReference type="InterPro" id="IPR001789">
    <property type="entry name" value="Sig_transdc_resp-reg_receiver"/>
</dbReference>
<feature type="domain" description="Response regulatory" evidence="4">
    <location>
        <begin position="132"/>
        <end position="245"/>
    </location>
</feature>
<feature type="domain" description="GGDEF" evidence="5">
    <location>
        <begin position="288"/>
        <end position="415"/>
    </location>
</feature>
<proteinExistence type="predicted"/>
<evidence type="ECO:0000256" key="2">
    <source>
        <dbReference type="ARBA" id="ARBA00034247"/>
    </source>
</evidence>
<evidence type="ECO:0000259" key="4">
    <source>
        <dbReference type="PROSITE" id="PS50110"/>
    </source>
</evidence>
<dbReference type="InterPro" id="IPR050469">
    <property type="entry name" value="Diguanylate_Cyclase"/>
</dbReference>
<feature type="modified residue" description="4-aspartylphosphate" evidence="3">
    <location>
        <position position="180"/>
    </location>
</feature>
<dbReference type="EMBL" id="DSVL01000281">
    <property type="protein sequence ID" value="HFH29669.1"/>
    <property type="molecule type" value="Genomic_DNA"/>
</dbReference>
<dbReference type="Gene3D" id="3.40.50.2300">
    <property type="match status" value="2"/>
</dbReference>
<dbReference type="PROSITE" id="PS50887">
    <property type="entry name" value="GGDEF"/>
    <property type="match status" value="1"/>
</dbReference>
<gene>
    <name evidence="6" type="ORF">ENS59_09190</name>
</gene>
<dbReference type="SUPFAM" id="SSF52172">
    <property type="entry name" value="CheY-like"/>
    <property type="match status" value="2"/>
</dbReference>
<dbReference type="SMART" id="SM00267">
    <property type="entry name" value="GGDEF"/>
    <property type="match status" value="1"/>
</dbReference>
<dbReference type="GO" id="GO:0052621">
    <property type="term" value="F:diguanylate cyclase activity"/>
    <property type="evidence" value="ECO:0007669"/>
    <property type="project" value="UniProtKB-EC"/>
</dbReference>
<reference evidence="6" key="1">
    <citation type="journal article" date="2020" name="mSystems">
        <title>Genome- and Community-Level Interaction Insights into Carbon Utilization and Element Cycling Functions of Hydrothermarchaeota in Hydrothermal Sediment.</title>
        <authorList>
            <person name="Zhou Z."/>
            <person name="Liu Y."/>
            <person name="Xu W."/>
            <person name="Pan J."/>
            <person name="Luo Z.H."/>
            <person name="Li M."/>
        </authorList>
    </citation>
    <scope>NUCLEOTIDE SEQUENCE [LARGE SCALE GENOMIC DNA]</scope>
    <source>
        <strain evidence="6">SpSt-503</strain>
    </source>
</reference>
<dbReference type="Pfam" id="PF00990">
    <property type="entry name" value="GGDEF"/>
    <property type="match status" value="1"/>
</dbReference>
<dbReference type="GO" id="GO:0000160">
    <property type="term" value="P:phosphorelay signal transduction system"/>
    <property type="evidence" value="ECO:0007669"/>
    <property type="project" value="InterPro"/>
</dbReference>
<evidence type="ECO:0000259" key="5">
    <source>
        <dbReference type="PROSITE" id="PS50887"/>
    </source>
</evidence>
<dbReference type="GO" id="GO:0043709">
    <property type="term" value="P:cell adhesion involved in single-species biofilm formation"/>
    <property type="evidence" value="ECO:0007669"/>
    <property type="project" value="TreeGrafter"/>
</dbReference>
<dbReference type="PROSITE" id="PS50110">
    <property type="entry name" value="RESPONSE_REGULATORY"/>
    <property type="match status" value="2"/>
</dbReference>
<comment type="caution">
    <text evidence="6">The sequence shown here is derived from an EMBL/GenBank/DDBJ whole genome shotgun (WGS) entry which is preliminary data.</text>
</comment>
<dbReference type="PANTHER" id="PTHR45138:SF9">
    <property type="entry name" value="DIGUANYLATE CYCLASE DGCM-RELATED"/>
    <property type="match status" value="1"/>
</dbReference>
<dbReference type="CDD" id="cd01949">
    <property type="entry name" value="GGDEF"/>
    <property type="match status" value="1"/>
</dbReference>
<evidence type="ECO:0000256" key="3">
    <source>
        <dbReference type="PROSITE-ProRule" id="PRU00169"/>
    </source>
</evidence>
<dbReference type="Pfam" id="PF00072">
    <property type="entry name" value="Response_reg"/>
    <property type="match status" value="2"/>
</dbReference>
<dbReference type="Gene3D" id="3.30.70.270">
    <property type="match status" value="1"/>
</dbReference>
<dbReference type="AlphaFoldDB" id="A0A7C3EL40"/>
<dbReference type="InterPro" id="IPR043128">
    <property type="entry name" value="Rev_trsase/Diguanyl_cyclase"/>
</dbReference>
<dbReference type="InterPro" id="IPR000160">
    <property type="entry name" value="GGDEF_dom"/>
</dbReference>
<comment type="caution">
    <text evidence="3">Lacks conserved residue(s) required for the propagation of feature annotation.</text>
</comment>
<dbReference type="NCBIfam" id="TIGR00254">
    <property type="entry name" value="GGDEF"/>
    <property type="match status" value="1"/>
</dbReference>
<protein>
    <recommendedName>
        <fullName evidence="1">diguanylate cyclase</fullName>
        <ecNumber evidence="1">2.7.7.65</ecNumber>
    </recommendedName>
</protein>
<dbReference type="EC" id="2.7.7.65" evidence="1"/>